<feature type="region of interest" description="Disordered" evidence="1">
    <location>
        <begin position="321"/>
        <end position="369"/>
    </location>
</feature>
<name>A0AAN6RMV4_9PEZI</name>
<feature type="region of interest" description="Disordered" evidence="1">
    <location>
        <begin position="99"/>
        <end position="253"/>
    </location>
</feature>
<sequence>RRRHRIRESPDPLDPVELENLGRWTTEGPYVKDKDPDNIALPFKELSLRDLPPGYSFDKYGLMVHSQFGHSNPASPAVSDFDGAVEKIWDMVLAPEKDTGLSAPLDSGNSEQSSSIESPADAHTPSSRYSRLSTPLSSPPDSPPAADPSHTTRGPAETVPSHDSELNSGSGLSKDEQGTQILRSRRTPQSIDADGRTSAESEPVAGHRATSTAALARLRPLHDKPAYREAPLRNAKPEHRRPAPPALDLPVKRCCPPKIPPELVTILDRWDASATGKILHTFMSPDVPLEDMCPTHMKKLFEAVKSPAGAETVFQVADFDRGTSSRRRRASLPDLLDTGPLKRPRLSEQHAPASSHLPTTQRSGCPTPDLIRDEAYRQQALRELATKRYKPGSWGRRTDDLVSRILHRSRSPTDGEAYFLSEEEAARKVELGSLDAPIFIQGQQRFQWPGKDRPIEQLFRYMEAVAGGGEVREGEGAGGGSGGGRGG</sequence>
<evidence type="ECO:0000313" key="2">
    <source>
        <dbReference type="EMBL" id="KAK3896464.1"/>
    </source>
</evidence>
<feature type="compositionally biased region" description="Pro residues" evidence="1">
    <location>
        <begin position="137"/>
        <end position="146"/>
    </location>
</feature>
<feature type="compositionally biased region" description="Polar residues" evidence="1">
    <location>
        <begin position="178"/>
        <end position="190"/>
    </location>
</feature>
<reference evidence="2" key="1">
    <citation type="journal article" date="2023" name="Mol. Phylogenet. Evol.">
        <title>Genome-scale phylogeny and comparative genomics of the fungal order Sordariales.</title>
        <authorList>
            <person name="Hensen N."/>
            <person name="Bonometti L."/>
            <person name="Westerberg I."/>
            <person name="Brannstrom I.O."/>
            <person name="Guillou S."/>
            <person name="Cros-Aarteil S."/>
            <person name="Calhoun S."/>
            <person name="Haridas S."/>
            <person name="Kuo A."/>
            <person name="Mondo S."/>
            <person name="Pangilinan J."/>
            <person name="Riley R."/>
            <person name="LaButti K."/>
            <person name="Andreopoulos B."/>
            <person name="Lipzen A."/>
            <person name="Chen C."/>
            <person name="Yan M."/>
            <person name="Daum C."/>
            <person name="Ng V."/>
            <person name="Clum A."/>
            <person name="Steindorff A."/>
            <person name="Ohm R.A."/>
            <person name="Martin F."/>
            <person name="Silar P."/>
            <person name="Natvig D.O."/>
            <person name="Lalanne C."/>
            <person name="Gautier V."/>
            <person name="Ament-Velasquez S.L."/>
            <person name="Kruys A."/>
            <person name="Hutchinson M.I."/>
            <person name="Powell A.J."/>
            <person name="Barry K."/>
            <person name="Miller A.N."/>
            <person name="Grigoriev I.V."/>
            <person name="Debuchy R."/>
            <person name="Gladieux P."/>
            <person name="Hiltunen Thoren M."/>
            <person name="Johannesson H."/>
        </authorList>
    </citation>
    <scope>NUCLEOTIDE SEQUENCE</scope>
    <source>
        <strain evidence="2">CBS 103.79</strain>
    </source>
</reference>
<evidence type="ECO:0000256" key="1">
    <source>
        <dbReference type="SAM" id="MobiDB-lite"/>
    </source>
</evidence>
<accession>A0AAN6RMV4</accession>
<reference evidence="2" key="2">
    <citation type="submission" date="2023-05" db="EMBL/GenBank/DDBJ databases">
        <authorList>
            <consortium name="Lawrence Berkeley National Laboratory"/>
            <person name="Steindorff A."/>
            <person name="Hensen N."/>
            <person name="Bonometti L."/>
            <person name="Westerberg I."/>
            <person name="Brannstrom I.O."/>
            <person name="Guillou S."/>
            <person name="Cros-Aarteil S."/>
            <person name="Calhoun S."/>
            <person name="Haridas S."/>
            <person name="Kuo A."/>
            <person name="Mondo S."/>
            <person name="Pangilinan J."/>
            <person name="Riley R."/>
            <person name="Labutti K."/>
            <person name="Andreopoulos B."/>
            <person name="Lipzen A."/>
            <person name="Chen C."/>
            <person name="Yanf M."/>
            <person name="Daum C."/>
            <person name="Ng V."/>
            <person name="Clum A."/>
            <person name="Ohm R."/>
            <person name="Martin F."/>
            <person name="Silar P."/>
            <person name="Natvig D."/>
            <person name="Lalanne C."/>
            <person name="Gautier V."/>
            <person name="Ament-Velasquez S.L."/>
            <person name="Kruys A."/>
            <person name="Hutchinson M.I."/>
            <person name="Powell A.J."/>
            <person name="Barry K."/>
            <person name="Miller A.N."/>
            <person name="Grigoriev I.V."/>
            <person name="Debuchy R."/>
            <person name="Gladieux P."/>
            <person name="Thoren M.H."/>
            <person name="Johannesson H."/>
        </authorList>
    </citation>
    <scope>NUCLEOTIDE SEQUENCE</scope>
    <source>
        <strain evidence="2">CBS 103.79</strain>
    </source>
</reference>
<keyword evidence="3" id="KW-1185">Reference proteome</keyword>
<comment type="caution">
    <text evidence="2">The sequence shown here is derived from an EMBL/GenBank/DDBJ whole genome shotgun (WGS) entry which is preliminary data.</text>
</comment>
<organism evidence="2 3">
    <name type="scientific">Staphylotrichum tortipilum</name>
    <dbReference type="NCBI Taxonomy" id="2831512"/>
    <lineage>
        <taxon>Eukaryota</taxon>
        <taxon>Fungi</taxon>
        <taxon>Dikarya</taxon>
        <taxon>Ascomycota</taxon>
        <taxon>Pezizomycotina</taxon>
        <taxon>Sordariomycetes</taxon>
        <taxon>Sordariomycetidae</taxon>
        <taxon>Sordariales</taxon>
        <taxon>Chaetomiaceae</taxon>
        <taxon>Staphylotrichum</taxon>
    </lineage>
</organism>
<evidence type="ECO:0000313" key="3">
    <source>
        <dbReference type="Proteomes" id="UP001303889"/>
    </source>
</evidence>
<proteinExistence type="predicted"/>
<dbReference type="EMBL" id="MU856625">
    <property type="protein sequence ID" value="KAK3896464.1"/>
    <property type="molecule type" value="Genomic_DNA"/>
</dbReference>
<dbReference type="AlphaFoldDB" id="A0AAN6RMV4"/>
<protein>
    <submittedName>
        <fullName evidence="2">Uncharacterized protein</fullName>
    </submittedName>
</protein>
<feature type="compositionally biased region" description="Basic and acidic residues" evidence="1">
    <location>
        <begin position="220"/>
        <end position="241"/>
    </location>
</feature>
<feature type="non-terminal residue" evidence="2">
    <location>
        <position position="1"/>
    </location>
</feature>
<feature type="compositionally biased region" description="Low complexity" evidence="1">
    <location>
        <begin position="208"/>
        <end position="218"/>
    </location>
</feature>
<feature type="compositionally biased region" description="Low complexity" evidence="1">
    <location>
        <begin position="107"/>
        <end position="136"/>
    </location>
</feature>
<dbReference type="Proteomes" id="UP001303889">
    <property type="component" value="Unassembled WGS sequence"/>
</dbReference>
<gene>
    <name evidence="2" type="ORF">C8A05DRAFT_20563</name>
</gene>